<keyword evidence="4 7" id="KW-0233">DNA recombination</keyword>
<dbReference type="OrthoDB" id="361242at2759"/>
<evidence type="ECO:0000259" key="9">
    <source>
        <dbReference type="Pfam" id="PF08743"/>
    </source>
</evidence>
<evidence type="ECO:0000259" key="10">
    <source>
        <dbReference type="Pfam" id="PF15412"/>
    </source>
</evidence>
<dbReference type="GO" id="GO:0006281">
    <property type="term" value="P:DNA repair"/>
    <property type="evidence" value="ECO:0007669"/>
    <property type="project" value="UniProtKB-UniRule"/>
</dbReference>
<evidence type="ECO:0000256" key="4">
    <source>
        <dbReference type="ARBA" id="ARBA00023172"/>
    </source>
</evidence>
<keyword evidence="5 7" id="KW-0234">DNA repair</keyword>
<comment type="function">
    <text evidence="7">Component of the SMC5-SMC6 complex, that promotes sister chromatid alignment after DNA damage and facilitates double-stranded DNA breaks (DSBs) repair via homologous recombination between sister chromatids.</text>
</comment>
<evidence type="ECO:0000256" key="3">
    <source>
        <dbReference type="ARBA" id="ARBA00022763"/>
    </source>
</evidence>
<evidence type="ECO:0000256" key="8">
    <source>
        <dbReference type="SAM" id="MobiDB-lite"/>
    </source>
</evidence>
<dbReference type="GeneID" id="20828319"/>
<dbReference type="Pfam" id="PF08743">
    <property type="entry name" value="Nse4_C"/>
    <property type="match status" value="1"/>
</dbReference>
<evidence type="ECO:0000313" key="11">
    <source>
        <dbReference type="EMBL" id="EGO53631.1"/>
    </source>
</evidence>
<comment type="similarity">
    <text evidence="2 7">Belongs to the NSE4 family.</text>
</comment>
<keyword evidence="12" id="KW-1185">Reference proteome</keyword>
<evidence type="ECO:0000313" key="12">
    <source>
        <dbReference type="Proteomes" id="UP000008065"/>
    </source>
</evidence>
<dbReference type="PANTHER" id="PTHR16140:SF0">
    <property type="entry name" value="NON-STRUCTURAL MAINTENANCE OF CHROMOSOMES ELEMENT 4"/>
    <property type="match status" value="1"/>
</dbReference>
<reference evidence="12" key="1">
    <citation type="journal article" date="2011" name="Genetics">
        <title>Massive changes in genome architecture accompany the transition to self-fertility in the filamentous fungus Neurospora tetrasperma.</title>
        <authorList>
            <person name="Ellison C.E."/>
            <person name="Stajich J.E."/>
            <person name="Jacobson D.J."/>
            <person name="Natvig D.O."/>
            <person name="Lapidus A."/>
            <person name="Foster B."/>
            <person name="Aerts A."/>
            <person name="Riley R."/>
            <person name="Lindquist E.A."/>
            <person name="Grigoriev I.V."/>
            <person name="Taylor J.W."/>
        </authorList>
    </citation>
    <scope>NUCLEOTIDE SEQUENCE [LARGE SCALE GENOMIC DNA]</scope>
    <source>
        <strain evidence="12">FGSC 2508 / P0657</strain>
    </source>
</reference>
<evidence type="ECO:0000256" key="2">
    <source>
        <dbReference type="ARBA" id="ARBA00008997"/>
    </source>
</evidence>
<dbReference type="GO" id="GO:0005634">
    <property type="term" value="C:nucleus"/>
    <property type="evidence" value="ECO:0007669"/>
    <property type="project" value="UniProtKB-SubCell"/>
</dbReference>
<dbReference type="EMBL" id="GL891382">
    <property type="protein sequence ID" value="EGO53631.1"/>
    <property type="molecule type" value="Genomic_DNA"/>
</dbReference>
<dbReference type="Proteomes" id="UP000008065">
    <property type="component" value="Unassembled WGS sequence"/>
</dbReference>
<gene>
    <name evidence="11" type="ORF">NEUTE1DRAFT_51737</name>
</gene>
<keyword evidence="3 7" id="KW-0227">DNA damage</keyword>
<keyword evidence="6 7" id="KW-0539">Nucleus</keyword>
<dbReference type="RefSeq" id="XP_009855380.1">
    <property type="nucleotide sequence ID" value="XM_009857078.1"/>
</dbReference>
<feature type="domain" description="Nse4/EID protein Nse3/MAGE-binding" evidence="10">
    <location>
        <begin position="166"/>
        <end position="219"/>
    </location>
</feature>
<dbReference type="GO" id="GO:0006310">
    <property type="term" value="P:DNA recombination"/>
    <property type="evidence" value="ECO:0007669"/>
    <property type="project" value="UniProtKB-UniRule"/>
</dbReference>
<feature type="region of interest" description="Disordered" evidence="8">
    <location>
        <begin position="38"/>
        <end position="118"/>
    </location>
</feature>
<evidence type="ECO:0000256" key="5">
    <source>
        <dbReference type="ARBA" id="ARBA00023204"/>
    </source>
</evidence>
<dbReference type="HOGENOM" id="CLU_041037_4_0_1"/>
<dbReference type="AlphaFoldDB" id="F8MZ39"/>
<feature type="non-terminal residue" evidence="11">
    <location>
        <position position="1"/>
    </location>
</feature>
<dbReference type="VEuPathDB" id="FungiDB:NEUTE1DRAFT_51737"/>
<proteinExistence type="inferred from homology"/>
<dbReference type="InterPro" id="IPR029225">
    <property type="entry name" value="Nse4_Nse3-bd"/>
</dbReference>
<evidence type="ECO:0000256" key="7">
    <source>
        <dbReference type="RuleBase" id="RU365071"/>
    </source>
</evidence>
<dbReference type="PANTHER" id="PTHR16140">
    <property type="entry name" value="NON-STRUCTURAL MAINTENANCE OF CHROMOSOMES ELEMENT 4"/>
    <property type="match status" value="1"/>
</dbReference>
<comment type="subcellular location">
    <subcellularLocation>
        <location evidence="1 7">Nucleus</location>
    </subcellularLocation>
</comment>
<sequence length="479" mass="54300">PPPIGLAGVTWNAQGLIDRGLLVLCRLICTLCTYQNTPVTPYPANTPMSDEDIYDASPPRARNLEVRNKGKRVSDSHEGPSATRRRIRDPSPPNPDANGDLDEYDPAQSMQERRQIQRKLRDMQREMRENPDQFMQDKSSDALINYFDQSDTIMRDVKQTNEAAIDSRGLVFAADLSARRVQRLTSGNIGNGIDVDEFVSKCITYMRHGRGFEDDDAPELTSTQRHRRRRPGRAAADTEDEEDMGDEGDMLNWPHLGRYAAVPSVRRPALPGFLSGPLSIEKKVRRMTQRNAPFKINSLIEVRPQELRAEDLKKSDKNDLPSICKNILEQLENKQNAAQDAVESLLNNGEVDDPEQEFLIMEKYALHSSGGIDLLRFVINPRSFGQTVENMFYVSFLLREGGLKLEFDSYGRPSLSAHVHADEHEKAQGRHGTTRHQAIMSIDMDIWKDIIDAYNIKEPMIDHREEESQQGPGAQGWYS</sequence>
<dbReference type="InterPro" id="IPR014854">
    <property type="entry name" value="Nse4_C"/>
</dbReference>
<organism evidence="11 12">
    <name type="scientific">Neurospora tetrasperma (strain FGSC 2508 / ATCC MYA-4615 / P0657)</name>
    <dbReference type="NCBI Taxonomy" id="510951"/>
    <lineage>
        <taxon>Eukaryota</taxon>
        <taxon>Fungi</taxon>
        <taxon>Dikarya</taxon>
        <taxon>Ascomycota</taxon>
        <taxon>Pezizomycotina</taxon>
        <taxon>Sordariomycetes</taxon>
        <taxon>Sordariomycetidae</taxon>
        <taxon>Sordariales</taxon>
        <taxon>Sordariaceae</taxon>
        <taxon>Neurospora</taxon>
    </lineage>
</organism>
<feature type="region of interest" description="Disordered" evidence="8">
    <location>
        <begin position="210"/>
        <end position="249"/>
    </location>
</feature>
<dbReference type="GO" id="GO:0030915">
    <property type="term" value="C:Smc5-Smc6 complex"/>
    <property type="evidence" value="ECO:0007669"/>
    <property type="project" value="UniProtKB-UniRule"/>
</dbReference>
<dbReference type="KEGG" id="nte:NEUTE1DRAFT51737"/>
<protein>
    <recommendedName>
        <fullName evidence="7">Non-structural maintenance of chromosomes element 4</fullName>
    </recommendedName>
</protein>
<feature type="compositionally biased region" description="Acidic residues" evidence="8">
    <location>
        <begin position="237"/>
        <end position="249"/>
    </location>
</feature>
<comment type="subunit">
    <text evidence="7">Component of the SMC5-SMC6 complex.</text>
</comment>
<feature type="domain" description="Non-structural maintenance of chromosome element 4 C-terminal" evidence="9">
    <location>
        <begin position="372"/>
        <end position="461"/>
    </location>
</feature>
<evidence type="ECO:0000256" key="6">
    <source>
        <dbReference type="ARBA" id="ARBA00023242"/>
    </source>
</evidence>
<accession>F8MZ39</accession>
<evidence type="ECO:0000256" key="1">
    <source>
        <dbReference type="ARBA" id="ARBA00004123"/>
    </source>
</evidence>
<dbReference type="InterPro" id="IPR027786">
    <property type="entry name" value="Nse4/EID"/>
</dbReference>
<name>F8MZ39_NEUT8</name>
<feature type="compositionally biased region" description="Basic and acidic residues" evidence="8">
    <location>
        <begin position="62"/>
        <end position="78"/>
    </location>
</feature>
<dbReference type="Pfam" id="PF15412">
    <property type="entry name" value="Nse4-Nse3_bdg"/>
    <property type="match status" value="1"/>
</dbReference>